<dbReference type="PANTHER" id="PTHR14911">
    <property type="entry name" value="THUMP DOMAIN-CONTAINING"/>
    <property type="match status" value="1"/>
</dbReference>
<dbReference type="SUPFAM" id="SSF53335">
    <property type="entry name" value="S-adenosyl-L-methionine-dependent methyltransferases"/>
    <property type="match status" value="1"/>
</dbReference>
<evidence type="ECO:0000313" key="3">
    <source>
        <dbReference type="Proteomes" id="UP000675968"/>
    </source>
</evidence>
<accession>A0A8T4L3E5</accession>
<reference evidence="2" key="1">
    <citation type="submission" date="2021-03" db="EMBL/GenBank/DDBJ databases">
        <authorList>
            <person name="Jaffe A."/>
        </authorList>
    </citation>
    <scope>NUCLEOTIDE SEQUENCE</scope>
    <source>
        <strain evidence="2">RIFCSPLOWO2_01_FULL_AR10_48_17</strain>
    </source>
</reference>
<reference evidence="2" key="2">
    <citation type="submission" date="2021-05" db="EMBL/GenBank/DDBJ databases">
        <title>Protein family content uncovers lineage relationships and bacterial pathway maintenance mechanisms in DPANN archaea.</title>
        <authorList>
            <person name="Castelle C.J."/>
            <person name="Meheust R."/>
            <person name="Jaffe A.L."/>
            <person name="Seitz K."/>
            <person name="Gong X."/>
            <person name="Baker B.J."/>
            <person name="Banfield J.F."/>
        </authorList>
    </citation>
    <scope>NUCLEOTIDE SEQUENCE</scope>
    <source>
        <strain evidence="2">RIFCSPLOWO2_01_FULL_AR10_48_17</strain>
    </source>
</reference>
<dbReference type="InterPro" id="IPR029063">
    <property type="entry name" value="SAM-dependent_MTases_sf"/>
</dbReference>
<organism evidence="2 3">
    <name type="scientific">Candidatus Iainarchaeum sp</name>
    <dbReference type="NCBI Taxonomy" id="3101447"/>
    <lineage>
        <taxon>Archaea</taxon>
        <taxon>Candidatus Iainarchaeota</taxon>
        <taxon>Candidatus Iainarchaeia</taxon>
        <taxon>Candidatus Iainarchaeales</taxon>
        <taxon>Candidatus Iainarchaeaceae</taxon>
        <taxon>Candidatus Iainarchaeum</taxon>
    </lineage>
</organism>
<dbReference type="EMBL" id="JAGVWC010000008">
    <property type="protein sequence ID" value="MBS3061311.1"/>
    <property type="molecule type" value="Genomic_DNA"/>
</dbReference>
<dbReference type="Gene3D" id="3.40.50.150">
    <property type="entry name" value="Vaccinia Virus protein VP39"/>
    <property type="match status" value="1"/>
</dbReference>
<dbReference type="AlphaFoldDB" id="A0A8T4L3E5"/>
<name>A0A8T4L3E5_9ARCH</name>
<evidence type="ECO:0000259" key="1">
    <source>
        <dbReference type="Pfam" id="PF01170"/>
    </source>
</evidence>
<comment type="caution">
    <text evidence="2">The sequence shown here is derived from an EMBL/GenBank/DDBJ whole genome shotgun (WGS) entry which is preliminary data.</text>
</comment>
<evidence type="ECO:0000313" key="2">
    <source>
        <dbReference type="EMBL" id="MBS3061311.1"/>
    </source>
</evidence>
<dbReference type="Pfam" id="PF01170">
    <property type="entry name" value="UPF0020"/>
    <property type="match status" value="1"/>
</dbReference>
<feature type="domain" description="Ribosomal RNA large subunit methyltransferase K/L-like methyltransferase" evidence="1">
    <location>
        <begin position="198"/>
        <end position="314"/>
    </location>
</feature>
<dbReference type="InterPro" id="IPR000241">
    <property type="entry name" value="RlmKL-like_Mtase"/>
</dbReference>
<dbReference type="CDD" id="cd02440">
    <property type="entry name" value="AdoMet_MTases"/>
    <property type="match status" value="1"/>
</dbReference>
<keyword evidence="2" id="KW-0489">Methyltransferase</keyword>
<dbReference type="Proteomes" id="UP000675968">
    <property type="component" value="Unassembled WGS sequence"/>
</dbReference>
<dbReference type="GO" id="GO:0016423">
    <property type="term" value="F:tRNA (guanine) methyltransferase activity"/>
    <property type="evidence" value="ECO:0007669"/>
    <property type="project" value="TreeGrafter"/>
</dbReference>
<dbReference type="GO" id="GO:0030488">
    <property type="term" value="P:tRNA methylation"/>
    <property type="evidence" value="ECO:0007669"/>
    <property type="project" value="TreeGrafter"/>
</dbReference>
<keyword evidence="2" id="KW-0808">Transferase</keyword>
<protein>
    <submittedName>
        <fullName evidence="2">Methyltransferase domain-containing protein</fullName>
    </submittedName>
</protein>
<proteinExistence type="predicted"/>
<dbReference type="PANTHER" id="PTHR14911:SF13">
    <property type="entry name" value="TRNA (GUANINE(6)-N2)-METHYLTRANSFERASE THUMP3"/>
    <property type="match status" value="1"/>
</dbReference>
<gene>
    <name evidence="2" type="ORF">J4215_01895</name>
</gene>
<sequence length="405" mass="45044">MPAGPVVNGSFLVVLGRDAPLSLAELVILNRANRTPWTLHAHWKNACLLLGALDPFELQERVGGTVKIAHVLGSLSTLDQAALDQLFLPIFSNLEPRFYYGFSFFGNVSSKEQKFFQAYFKTAFKENHVKAMYKAPKTHGEPNQNSIHPSEIFSRGLLDTGFDFCIAKKNNTIYVGRTITASNAKAISKRDKERVLQNKVSAISIRLARILVNLTGLSPTQTLLDPFCGVGTILQEARLVGLNAVGVDQDPDAIKAARQNLKYLKNGPGQTELVNADATHLSRHPLSFDGVATEPTLGPYLTRLPSVNTARQTLAELEEIFDGLFRALSHKMKKGQPVVIILPEFPTIEGKLLRFSEKLFEKHGFVSTNPLSFPEYARVFPYLYTSDTNKIHRLIYLLEKRKGIP</sequence>